<proteinExistence type="inferred from homology"/>
<organism evidence="6 7">
    <name type="scientific">Paraglaciecola aquimarina</name>
    <dbReference type="NCBI Taxonomy" id="1235557"/>
    <lineage>
        <taxon>Bacteria</taxon>
        <taxon>Pseudomonadati</taxon>
        <taxon>Pseudomonadota</taxon>
        <taxon>Gammaproteobacteria</taxon>
        <taxon>Alteromonadales</taxon>
        <taxon>Alteromonadaceae</taxon>
        <taxon>Paraglaciecola</taxon>
    </lineage>
</organism>
<protein>
    <submittedName>
        <fullName evidence="6">Acetyltransferase</fullName>
    </submittedName>
</protein>
<evidence type="ECO:0000256" key="1">
    <source>
        <dbReference type="ARBA" id="ARBA00007274"/>
    </source>
</evidence>
<comment type="caution">
    <text evidence="6">The sequence shown here is derived from an EMBL/GenBank/DDBJ whole genome shotgun (WGS) entry which is preliminary data.</text>
</comment>
<evidence type="ECO:0000313" key="6">
    <source>
        <dbReference type="EMBL" id="MDU0356118.1"/>
    </source>
</evidence>
<dbReference type="InterPro" id="IPR050179">
    <property type="entry name" value="Trans_hexapeptide_repeat"/>
</dbReference>
<dbReference type="NCBIfam" id="TIGR03570">
    <property type="entry name" value="NeuD_NnaD"/>
    <property type="match status" value="1"/>
</dbReference>
<dbReference type="Gene3D" id="2.160.10.10">
    <property type="entry name" value="Hexapeptide repeat proteins"/>
    <property type="match status" value="1"/>
</dbReference>
<dbReference type="SUPFAM" id="SSF51161">
    <property type="entry name" value="Trimeric LpxA-like enzymes"/>
    <property type="match status" value="1"/>
</dbReference>
<dbReference type="InterPro" id="IPR011004">
    <property type="entry name" value="Trimer_LpxA-like_sf"/>
</dbReference>
<evidence type="ECO:0000259" key="5">
    <source>
        <dbReference type="Pfam" id="PF17836"/>
    </source>
</evidence>
<name>A0ABU3T1H9_9ALTE</name>
<evidence type="ECO:0000256" key="4">
    <source>
        <dbReference type="ARBA" id="ARBA00023315"/>
    </source>
</evidence>
<evidence type="ECO:0000256" key="2">
    <source>
        <dbReference type="ARBA" id="ARBA00022679"/>
    </source>
</evidence>
<dbReference type="Proteomes" id="UP001247805">
    <property type="component" value="Unassembled WGS sequence"/>
</dbReference>
<evidence type="ECO:0000256" key="3">
    <source>
        <dbReference type="ARBA" id="ARBA00022737"/>
    </source>
</evidence>
<comment type="similarity">
    <text evidence="1">Belongs to the transferase hexapeptide repeat family.</text>
</comment>
<keyword evidence="2" id="KW-0808">Transferase</keyword>
<keyword evidence="4" id="KW-0012">Acyltransferase</keyword>
<gene>
    <name evidence="6" type="ORF">RS130_21470</name>
</gene>
<dbReference type="RefSeq" id="WP_316027624.1">
    <property type="nucleotide sequence ID" value="NZ_JAWDIO010000002.1"/>
</dbReference>
<accession>A0ABU3T1H9</accession>
<keyword evidence="3" id="KW-0677">Repeat</keyword>
<feature type="domain" description="PglD N-terminal" evidence="5">
    <location>
        <begin position="5"/>
        <end position="84"/>
    </location>
</feature>
<dbReference type="CDD" id="cd03360">
    <property type="entry name" value="LbH_AT_putative"/>
    <property type="match status" value="1"/>
</dbReference>
<evidence type="ECO:0000313" key="7">
    <source>
        <dbReference type="Proteomes" id="UP001247805"/>
    </source>
</evidence>
<keyword evidence="7" id="KW-1185">Reference proteome</keyword>
<dbReference type="InterPro" id="IPR041561">
    <property type="entry name" value="PglD_N"/>
</dbReference>
<dbReference type="Gene3D" id="3.40.50.20">
    <property type="match status" value="1"/>
</dbReference>
<sequence length="213" mass="22695">MSKSLLIIGGGGHASVLIDILRQQKREIVGIVSPQAVAESNVFEGINVFLKDEDVFEFDKSSIKLVNGIGPMPKNDLRAIIFSKFKAIGYEFETVVSDNSIISLYANLEEGVQVLPGAIIQTDALIGANSIINSGAIIEHGCIIGRNNHIAPGATLSGQVHTRESVHVGTGASVIQNINIERDVVIGAGAIITSDVEPRTICYPARAVRKVIK</sequence>
<dbReference type="PANTHER" id="PTHR43300:SF7">
    <property type="entry name" value="UDP-N-ACETYLBACILLOSAMINE N-ACETYLTRANSFERASE"/>
    <property type="match status" value="1"/>
</dbReference>
<dbReference type="EMBL" id="JAWDIO010000002">
    <property type="protein sequence ID" value="MDU0356118.1"/>
    <property type="molecule type" value="Genomic_DNA"/>
</dbReference>
<dbReference type="InterPro" id="IPR001451">
    <property type="entry name" value="Hexapep"/>
</dbReference>
<reference evidence="6 7" key="1">
    <citation type="submission" date="2023-10" db="EMBL/GenBank/DDBJ databases">
        <title>Glaciecola aquimarina strain GGW-M5 nov., isolated from a coastal seawater.</title>
        <authorList>
            <person name="Bayburt H."/>
            <person name="Kim J.M."/>
            <person name="Choi B.J."/>
            <person name="Jeon C.O."/>
        </authorList>
    </citation>
    <scope>NUCLEOTIDE SEQUENCE [LARGE SCALE GENOMIC DNA]</scope>
    <source>
        <strain evidence="6 7">KCTC 32108</strain>
    </source>
</reference>
<dbReference type="Pfam" id="PF00132">
    <property type="entry name" value="Hexapep"/>
    <property type="match status" value="1"/>
</dbReference>
<dbReference type="InterPro" id="IPR018357">
    <property type="entry name" value="Hexapep_transf_CS"/>
</dbReference>
<dbReference type="InterPro" id="IPR020019">
    <property type="entry name" value="AcTrfase_PglD-like"/>
</dbReference>
<dbReference type="PANTHER" id="PTHR43300">
    <property type="entry name" value="ACETYLTRANSFERASE"/>
    <property type="match status" value="1"/>
</dbReference>
<dbReference type="Pfam" id="PF17836">
    <property type="entry name" value="PglD_N"/>
    <property type="match status" value="1"/>
</dbReference>
<dbReference type="PROSITE" id="PS00101">
    <property type="entry name" value="HEXAPEP_TRANSFERASES"/>
    <property type="match status" value="1"/>
</dbReference>